<gene>
    <name evidence="8" type="ORF">F4Y60_01380</name>
</gene>
<dbReference type="AlphaFoldDB" id="A0A6B0Y164"/>
<evidence type="ECO:0000256" key="4">
    <source>
        <dbReference type="ARBA" id="ARBA00066616"/>
    </source>
</evidence>
<dbReference type="InterPro" id="IPR050237">
    <property type="entry name" value="ATP-dep_AMP-bd_enzyme"/>
</dbReference>
<dbReference type="Pfam" id="PF13193">
    <property type="entry name" value="AMP-binding_C"/>
    <property type="match status" value="1"/>
</dbReference>
<feature type="domain" description="AMP-binding enzyme C-terminal" evidence="7">
    <location>
        <begin position="435"/>
        <end position="510"/>
    </location>
</feature>
<dbReference type="InterPro" id="IPR025110">
    <property type="entry name" value="AMP-bd_C"/>
</dbReference>
<dbReference type="PANTHER" id="PTHR43767:SF1">
    <property type="entry name" value="NONRIBOSOMAL PEPTIDE SYNTHASE PES1 (EUROFUNG)-RELATED"/>
    <property type="match status" value="1"/>
</dbReference>
<dbReference type="GO" id="GO:0016878">
    <property type="term" value="F:acid-thiol ligase activity"/>
    <property type="evidence" value="ECO:0007669"/>
    <property type="project" value="UniProtKB-ARBA"/>
</dbReference>
<evidence type="ECO:0000256" key="3">
    <source>
        <dbReference type="ARBA" id="ARBA00051915"/>
    </source>
</evidence>
<dbReference type="InterPro" id="IPR042099">
    <property type="entry name" value="ANL_N_sf"/>
</dbReference>
<dbReference type="InterPro" id="IPR020845">
    <property type="entry name" value="AMP-binding_CS"/>
</dbReference>
<dbReference type="EMBL" id="VXRY01000057">
    <property type="protein sequence ID" value="MXY32746.1"/>
    <property type="molecule type" value="Genomic_DNA"/>
</dbReference>
<evidence type="ECO:0000256" key="5">
    <source>
        <dbReference type="ARBA" id="ARBA00067668"/>
    </source>
</evidence>
<evidence type="ECO:0000256" key="1">
    <source>
        <dbReference type="ARBA" id="ARBA00006432"/>
    </source>
</evidence>
<sequence length="526" mass="56603">MKVPERVSTRVMNLGDLLTHTARRLPDAPGLVHGDRSWTWSEVNARVDALAHALSAMGIGKGDCILVQARNSVPMFETLFATLKLGAVWVPMNFRGHPGDVAHPASHTRARLIFHDAEFAGHADVALQNGCETTICLTGTPRSGEKGHAELIAAHAGRTFRSATVDRDDPCWLFLTSGTTGLPKAAVLSHGQMAFVVTSHLADLMPGMSERDASLVVAPLSHGAGVNQLILVARGVPTILTTGARFDPEEVFALIERHRVSNMFTVPTILTSLASHDAAERHDHRSLRYVIYAGAPMLRQHQKLALGKLGNCLVQYFGLGEVTGNITVLPPHLHSVNDAEMAVGSCGYARTGMDIEIQDDAGHPLAAGEVGEICAIGPAVFNGYHRNDKANAAAFREGWFRTGDMGYLDERGFLFITGRQSDMFISGGSNIYPLEIENAIAAHPSVAEACVLGMPDPKWGECGVAVVSLGHGQTLDAQALTSFLEDRLAAYKIPREVVFVDQLPKSSYGKITKKMVREFLLAGDQG</sequence>
<proteinExistence type="inferred from homology"/>
<dbReference type="Pfam" id="PF00501">
    <property type="entry name" value="AMP-binding"/>
    <property type="match status" value="1"/>
</dbReference>
<dbReference type="PROSITE" id="PS00455">
    <property type="entry name" value="AMP_BINDING"/>
    <property type="match status" value="1"/>
</dbReference>
<evidence type="ECO:0000313" key="8">
    <source>
        <dbReference type="EMBL" id="MXY32746.1"/>
    </source>
</evidence>
<comment type="caution">
    <text evidence="8">The sequence shown here is derived from an EMBL/GenBank/DDBJ whole genome shotgun (WGS) entry which is preliminary data.</text>
</comment>
<dbReference type="PANTHER" id="PTHR43767">
    <property type="entry name" value="LONG-CHAIN-FATTY-ACID--COA LIGASE"/>
    <property type="match status" value="1"/>
</dbReference>
<dbReference type="Gene3D" id="3.40.50.12780">
    <property type="entry name" value="N-terminal domain of ligase-like"/>
    <property type="match status" value="1"/>
</dbReference>
<dbReference type="SUPFAM" id="SSF56801">
    <property type="entry name" value="Acetyl-CoA synthetase-like"/>
    <property type="match status" value="1"/>
</dbReference>
<organism evidence="8">
    <name type="scientific">Boseongicola sp. SB0664_bin_43</name>
    <dbReference type="NCBI Taxonomy" id="2604844"/>
    <lineage>
        <taxon>Bacteria</taxon>
        <taxon>Pseudomonadati</taxon>
        <taxon>Pseudomonadota</taxon>
        <taxon>Alphaproteobacteria</taxon>
        <taxon>Rhodobacterales</taxon>
        <taxon>Paracoccaceae</taxon>
        <taxon>Boseongicola</taxon>
    </lineage>
</organism>
<dbReference type="EC" id="6.2.1.44" evidence="4"/>
<name>A0A6B0Y164_9RHOB</name>
<evidence type="ECO:0000256" key="2">
    <source>
        <dbReference type="ARBA" id="ARBA00022598"/>
    </source>
</evidence>
<dbReference type="Gene3D" id="3.30.300.30">
    <property type="match status" value="1"/>
</dbReference>
<dbReference type="NCBIfam" id="NF005676">
    <property type="entry name" value="PRK07470.1"/>
    <property type="match status" value="1"/>
</dbReference>
<comment type="catalytic activity">
    <reaction evidence="3">
        <text>3-(methylsulfanyl)propanoate + ATP + CoA = 3-(methylsulfanyl)propanoyl-CoA + AMP + diphosphate</text>
        <dbReference type="Rhea" id="RHEA:43052"/>
        <dbReference type="ChEBI" id="CHEBI:30616"/>
        <dbReference type="ChEBI" id="CHEBI:33019"/>
        <dbReference type="ChEBI" id="CHEBI:49016"/>
        <dbReference type="ChEBI" id="CHEBI:57287"/>
        <dbReference type="ChEBI" id="CHEBI:82815"/>
        <dbReference type="ChEBI" id="CHEBI:456215"/>
        <dbReference type="EC" id="6.2.1.44"/>
    </reaction>
    <physiologicalReaction direction="left-to-right" evidence="3">
        <dbReference type="Rhea" id="RHEA:43053"/>
    </physiologicalReaction>
</comment>
<accession>A0A6B0Y164</accession>
<evidence type="ECO:0000259" key="6">
    <source>
        <dbReference type="Pfam" id="PF00501"/>
    </source>
</evidence>
<evidence type="ECO:0000259" key="7">
    <source>
        <dbReference type="Pfam" id="PF13193"/>
    </source>
</evidence>
<keyword evidence="2" id="KW-0436">Ligase</keyword>
<protein>
    <recommendedName>
        <fullName evidence="5">3-methylmercaptopropionyl-CoA ligase</fullName>
        <ecNumber evidence="4">6.2.1.44</ecNumber>
    </recommendedName>
</protein>
<dbReference type="FunFam" id="3.30.300.30:FF:000008">
    <property type="entry name" value="2,3-dihydroxybenzoate-AMP ligase"/>
    <property type="match status" value="1"/>
</dbReference>
<dbReference type="InterPro" id="IPR045851">
    <property type="entry name" value="AMP-bd_C_sf"/>
</dbReference>
<feature type="domain" description="AMP-dependent synthetase/ligase" evidence="6">
    <location>
        <begin position="19"/>
        <end position="385"/>
    </location>
</feature>
<reference evidence="8" key="1">
    <citation type="submission" date="2019-09" db="EMBL/GenBank/DDBJ databases">
        <title>Characterisation of the sponge microbiome using genome-centric metagenomics.</title>
        <authorList>
            <person name="Engelberts J.P."/>
            <person name="Robbins S.J."/>
            <person name="De Goeij J.M."/>
            <person name="Aranda M."/>
            <person name="Bell S.C."/>
            <person name="Webster N.S."/>
        </authorList>
    </citation>
    <scope>NUCLEOTIDE SEQUENCE</scope>
    <source>
        <strain evidence="8">SB0664_bin_43</strain>
    </source>
</reference>
<comment type="similarity">
    <text evidence="1">Belongs to the ATP-dependent AMP-binding enzyme family.</text>
</comment>
<dbReference type="InterPro" id="IPR000873">
    <property type="entry name" value="AMP-dep_synth/lig_dom"/>
</dbReference>